<accession>A0ACC0ATA6</accession>
<proteinExistence type="predicted"/>
<protein>
    <submittedName>
        <fullName evidence="1">Uncharacterized protein</fullName>
    </submittedName>
</protein>
<evidence type="ECO:0000313" key="2">
    <source>
        <dbReference type="Proteomes" id="UP001060085"/>
    </source>
</evidence>
<evidence type="ECO:0000313" key="1">
    <source>
        <dbReference type="EMBL" id="KAI5664213.1"/>
    </source>
</evidence>
<organism evidence="1 2">
    <name type="scientific">Catharanthus roseus</name>
    <name type="common">Madagascar periwinkle</name>
    <name type="synonym">Vinca rosea</name>
    <dbReference type="NCBI Taxonomy" id="4058"/>
    <lineage>
        <taxon>Eukaryota</taxon>
        <taxon>Viridiplantae</taxon>
        <taxon>Streptophyta</taxon>
        <taxon>Embryophyta</taxon>
        <taxon>Tracheophyta</taxon>
        <taxon>Spermatophyta</taxon>
        <taxon>Magnoliopsida</taxon>
        <taxon>eudicotyledons</taxon>
        <taxon>Gunneridae</taxon>
        <taxon>Pentapetalae</taxon>
        <taxon>asterids</taxon>
        <taxon>lamiids</taxon>
        <taxon>Gentianales</taxon>
        <taxon>Apocynaceae</taxon>
        <taxon>Rauvolfioideae</taxon>
        <taxon>Vinceae</taxon>
        <taxon>Catharanthinae</taxon>
        <taxon>Catharanthus</taxon>
    </lineage>
</organism>
<sequence>MAYSAQGTLESHPFYASEDQVLRKSLCYNVEIRALCRLKWSHEAGPSSEWPLDLAYKPLLKGKNLAGVARGLFHEAILETVRKVLVVSSISALGCLLRAYFPRPALLSISGDVRVFRCLEGELILNVEKSTKEESIVAKYKSKHHQKVREGSGKSFLLHAVNVSELANSGYSRQSMDWHFFRSNCALQVLTGRVEVGLSSLRLTTPDCFHRRVCHLVLDHPLQTEARIVRELVLVCKKLDLTQQVCKKRSSTRKSWGRSLVIAHGAFLSIDRI</sequence>
<name>A0ACC0ATA6_CATRO</name>
<comment type="caution">
    <text evidence="1">The sequence shown here is derived from an EMBL/GenBank/DDBJ whole genome shotgun (WGS) entry which is preliminary data.</text>
</comment>
<reference evidence="2" key="1">
    <citation type="journal article" date="2023" name="Nat. Plants">
        <title>Single-cell RNA sequencing provides a high-resolution roadmap for understanding the multicellular compartmentation of specialized metabolism.</title>
        <authorList>
            <person name="Sun S."/>
            <person name="Shen X."/>
            <person name="Li Y."/>
            <person name="Li Y."/>
            <person name="Wang S."/>
            <person name="Li R."/>
            <person name="Zhang H."/>
            <person name="Shen G."/>
            <person name="Guo B."/>
            <person name="Wei J."/>
            <person name="Xu J."/>
            <person name="St-Pierre B."/>
            <person name="Chen S."/>
            <person name="Sun C."/>
        </authorList>
    </citation>
    <scope>NUCLEOTIDE SEQUENCE [LARGE SCALE GENOMIC DNA]</scope>
</reference>
<dbReference type="Proteomes" id="UP001060085">
    <property type="component" value="Linkage Group LG05"/>
</dbReference>
<gene>
    <name evidence="1" type="ORF">M9H77_23536</name>
</gene>
<dbReference type="EMBL" id="CM044705">
    <property type="protein sequence ID" value="KAI5664213.1"/>
    <property type="molecule type" value="Genomic_DNA"/>
</dbReference>
<keyword evidence="2" id="KW-1185">Reference proteome</keyword>